<dbReference type="AlphaFoldDB" id="A0A2U1SSR5"/>
<dbReference type="Pfam" id="PF13554">
    <property type="entry name" value="Phage_tail_terminator_5"/>
    <property type="match status" value="1"/>
</dbReference>
<dbReference type="EMBL" id="PUIV01000006">
    <property type="protein sequence ID" value="PWB94659.1"/>
    <property type="molecule type" value="Genomic_DNA"/>
</dbReference>
<evidence type="ECO:0008006" key="3">
    <source>
        <dbReference type="Google" id="ProtNLM"/>
    </source>
</evidence>
<organism evidence="1 2">
    <name type="scientific">Methylosinus sporium</name>
    <dbReference type="NCBI Taxonomy" id="428"/>
    <lineage>
        <taxon>Bacteria</taxon>
        <taxon>Pseudomonadati</taxon>
        <taxon>Pseudomonadota</taxon>
        <taxon>Alphaproteobacteria</taxon>
        <taxon>Hyphomicrobiales</taxon>
        <taxon>Methylocystaceae</taxon>
        <taxon>Methylosinus</taxon>
    </lineage>
</organism>
<keyword evidence="2" id="KW-1185">Reference proteome</keyword>
<protein>
    <recommendedName>
        <fullName evidence="3">DUF3168 domain-containing protein</fullName>
    </recommendedName>
</protein>
<gene>
    <name evidence="1" type="ORF">C5689_06240</name>
</gene>
<name>A0A2U1SSR5_METSR</name>
<accession>A0A2U1SSR5</accession>
<evidence type="ECO:0000313" key="1">
    <source>
        <dbReference type="EMBL" id="PWB94659.1"/>
    </source>
</evidence>
<dbReference type="Gene3D" id="3.30.2000.20">
    <property type="match status" value="1"/>
</dbReference>
<dbReference type="InterPro" id="IPR025395">
    <property type="entry name" value="Phage_tail_terminator-like"/>
</dbReference>
<dbReference type="OrthoDB" id="7305894at2"/>
<sequence>MAHPDVETAIYDHFVANWTRCAIMRPNEDLTLPGDGSPWLLVTYPVSRTKKAALRQRSRETGSIRVVIAVEIGIGGAKSRQWAEEIAALLSRETIGGVVCDVASVGDGFDDGSNYRRSVIVPYRYEFTVV</sequence>
<reference evidence="1 2" key="1">
    <citation type="journal article" date="2018" name="Appl. Microbiol. Biotechnol.">
        <title>Co-cultivation of the strictly anaerobic methanogen Methanosarcina barkeri with aerobic methanotrophs in an oxygen-limited membrane bioreactor.</title>
        <authorList>
            <person name="In 't Zandt M.H."/>
            <person name="van den Bosch T.J.M."/>
            <person name="Rijkers R."/>
            <person name="van Kessel M.A.H.J."/>
            <person name="Jetten M.S.M."/>
            <person name="Welte C.U."/>
        </authorList>
    </citation>
    <scope>NUCLEOTIDE SEQUENCE [LARGE SCALE GENOMIC DNA]</scope>
    <source>
        <strain evidence="1 2">DSM 17706</strain>
    </source>
</reference>
<comment type="caution">
    <text evidence="1">The sequence shown here is derived from an EMBL/GenBank/DDBJ whole genome shotgun (WGS) entry which is preliminary data.</text>
</comment>
<dbReference type="Proteomes" id="UP000245137">
    <property type="component" value="Unassembled WGS sequence"/>
</dbReference>
<evidence type="ECO:0000313" key="2">
    <source>
        <dbReference type="Proteomes" id="UP000245137"/>
    </source>
</evidence>
<dbReference type="RefSeq" id="WP_108916412.1">
    <property type="nucleotide sequence ID" value="NZ_BGJY01000018.1"/>
</dbReference>
<proteinExistence type="predicted"/>